<gene>
    <name evidence="1" type="ORF">PXEA_LOCUS36574</name>
</gene>
<keyword evidence="2" id="KW-1185">Reference proteome</keyword>
<dbReference type="Proteomes" id="UP000784294">
    <property type="component" value="Unassembled WGS sequence"/>
</dbReference>
<sequence length="197" mass="21408">MNTLVPQFDATTCQRGLLVSLPLSPPCRRCYSSNQFVAILPMQQDAADPEQGSTADHYVYPGVGRLLDSASGRDSDSYPATDLPEDEFAERRQHLRRNMRQFVISMDDVFTRNPTIVPGSGIHVRSASSDGMAASNTETPENKVFMTGKSGLGSSLGQTTQVEYQCLATNVHDSAMSQRLLLKGNLSGFCVRASDLG</sequence>
<reference evidence="1" key="1">
    <citation type="submission" date="2018-11" db="EMBL/GenBank/DDBJ databases">
        <authorList>
            <consortium name="Pathogen Informatics"/>
        </authorList>
    </citation>
    <scope>NUCLEOTIDE SEQUENCE</scope>
</reference>
<protein>
    <submittedName>
        <fullName evidence="1">Uncharacterized protein</fullName>
    </submittedName>
</protein>
<proteinExistence type="predicted"/>
<dbReference type="EMBL" id="CAAALY010279033">
    <property type="protein sequence ID" value="VEL43134.1"/>
    <property type="molecule type" value="Genomic_DNA"/>
</dbReference>
<evidence type="ECO:0000313" key="2">
    <source>
        <dbReference type="Proteomes" id="UP000784294"/>
    </source>
</evidence>
<evidence type="ECO:0000313" key="1">
    <source>
        <dbReference type="EMBL" id="VEL43134.1"/>
    </source>
</evidence>
<organism evidence="1 2">
    <name type="scientific">Protopolystoma xenopodis</name>
    <dbReference type="NCBI Taxonomy" id="117903"/>
    <lineage>
        <taxon>Eukaryota</taxon>
        <taxon>Metazoa</taxon>
        <taxon>Spiralia</taxon>
        <taxon>Lophotrochozoa</taxon>
        <taxon>Platyhelminthes</taxon>
        <taxon>Monogenea</taxon>
        <taxon>Polyopisthocotylea</taxon>
        <taxon>Polystomatidea</taxon>
        <taxon>Polystomatidae</taxon>
        <taxon>Protopolystoma</taxon>
    </lineage>
</organism>
<accession>A0A3S5BCT7</accession>
<name>A0A3S5BCT7_9PLAT</name>
<dbReference type="AlphaFoldDB" id="A0A3S5BCT7"/>
<comment type="caution">
    <text evidence="1">The sequence shown here is derived from an EMBL/GenBank/DDBJ whole genome shotgun (WGS) entry which is preliminary data.</text>
</comment>